<keyword evidence="3" id="KW-1185">Reference proteome</keyword>
<protein>
    <submittedName>
        <fullName evidence="2">Uncharacterized protein</fullName>
    </submittedName>
</protein>
<evidence type="ECO:0000313" key="3">
    <source>
        <dbReference type="Proteomes" id="UP000092154"/>
    </source>
</evidence>
<reference evidence="2 3" key="1">
    <citation type="submission" date="2016-06" db="EMBL/GenBank/DDBJ databases">
        <title>Comparative genomics of the ectomycorrhizal sister species Rhizopogon vinicolor and Rhizopogon vesiculosus (Basidiomycota: Boletales) reveals a divergence of the mating type B locus.</title>
        <authorList>
            <consortium name="DOE Joint Genome Institute"/>
            <person name="Mujic A.B."/>
            <person name="Kuo A."/>
            <person name="Tritt A."/>
            <person name="Lipzen A."/>
            <person name="Chen C."/>
            <person name="Johnson J."/>
            <person name="Sharma A."/>
            <person name="Barry K."/>
            <person name="Grigoriev I.V."/>
            <person name="Spatafora J.W."/>
        </authorList>
    </citation>
    <scope>NUCLEOTIDE SEQUENCE [LARGE SCALE GENOMIC DNA]</scope>
    <source>
        <strain evidence="2 3">AM-OR11-026</strain>
    </source>
</reference>
<proteinExistence type="predicted"/>
<evidence type="ECO:0000256" key="1">
    <source>
        <dbReference type="SAM" id="MobiDB-lite"/>
    </source>
</evidence>
<gene>
    <name evidence="2" type="ORF">K503DRAFT_112757</name>
</gene>
<accession>A0A1B7MEY7</accession>
<dbReference type="Proteomes" id="UP000092154">
    <property type="component" value="Unassembled WGS sequence"/>
</dbReference>
<feature type="compositionally biased region" description="Low complexity" evidence="1">
    <location>
        <begin position="56"/>
        <end position="83"/>
    </location>
</feature>
<dbReference type="InParanoid" id="A0A1B7MEY7"/>
<feature type="region of interest" description="Disordered" evidence="1">
    <location>
        <begin position="55"/>
        <end position="84"/>
    </location>
</feature>
<dbReference type="AlphaFoldDB" id="A0A1B7MEY7"/>
<organism evidence="2 3">
    <name type="scientific">Rhizopogon vinicolor AM-OR11-026</name>
    <dbReference type="NCBI Taxonomy" id="1314800"/>
    <lineage>
        <taxon>Eukaryota</taxon>
        <taxon>Fungi</taxon>
        <taxon>Dikarya</taxon>
        <taxon>Basidiomycota</taxon>
        <taxon>Agaricomycotina</taxon>
        <taxon>Agaricomycetes</taxon>
        <taxon>Agaricomycetidae</taxon>
        <taxon>Boletales</taxon>
        <taxon>Suillineae</taxon>
        <taxon>Rhizopogonaceae</taxon>
        <taxon>Rhizopogon</taxon>
    </lineage>
</organism>
<dbReference type="EMBL" id="KV449547">
    <property type="protein sequence ID" value="OAX31172.1"/>
    <property type="molecule type" value="Genomic_DNA"/>
</dbReference>
<sequence length="132" mass="14329">MIYIAHLANILQLPCNVSVANVQSKWIIGPELPRSACPSCTKSTRVSRVLSKKYASDSSSLAATPSSACSSHSSQQSQRGQSQNATMRTTILMQALGIDHPWVVQYEEGGRYIPPAGICCVVVFTFYSISFD</sequence>
<name>A0A1B7MEY7_9AGAM</name>
<evidence type="ECO:0000313" key="2">
    <source>
        <dbReference type="EMBL" id="OAX31172.1"/>
    </source>
</evidence>